<evidence type="ECO:0000313" key="1">
    <source>
        <dbReference type="EMBL" id="ATL49047.1"/>
    </source>
</evidence>
<reference evidence="1" key="1">
    <citation type="submission" date="2017-10" db="EMBL/GenBank/DDBJ databases">
        <title>Paenichitinophaga pekingensis gen. nov., sp. nov., isolated from activated sludge.</title>
        <authorList>
            <person name="Jin D."/>
            <person name="Kong X."/>
            <person name="Deng Y."/>
            <person name="Bai Z."/>
        </authorList>
    </citation>
    <scope>NUCLEOTIDE SEQUENCE [LARGE SCALE GENOMIC DNA]</scope>
    <source>
        <strain evidence="1">13</strain>
    </source>
</reference>
<gene>
    <name evidence="1" type="ORF">COR50_18765</name>
</gene>
<proteinExistence type="predicted"/>
<evidence type="ECO:0000313" key="2">
    <source>
        <dbReference type="Proteomes" id="UP000220133"/>
    </source>
</evidence>
<dbReference type="Proteomes" id="UP000220133">
    <property type="component" value="Chromosome"/>
</dbReference>
<protein>
    <recommendedName>
        <fullName evidence="3">DUF4265 domain-containing protein</fullName>
    </recommendedName>
</protein>
<dbReference type="KEGG" id="cbae:COR50_18765"/>
<dbReference type="RefSeq" id="WP_098195415.1">
    <property type="nucleotide sequence ID" value="NZ_CP023777.1"/>
</dbReference>
<sequence length="163" mass="18467">MQENEAIQGSEEDVRILLEFTDDHGNLQREQVWAEVYEGNYVVCNIPFMADGVSWGDLVAATLDENGYLVCREIIQASGHSTVHLMIFKPELTNKIGEDLVALGCDWEASHVDGYVSVDVPPATDYDEVLSYLVEGFKEKFWDFKESNLKHTTTLNIKKSDFQ</sequence>
<dbReference type="AlphaFoldDB" id="A0A291QYP2"/>
<dbReference type="InterPro" id="IPR025361">
    <property type="entry name" value="DUF4265"/>
</dbReference>
<name>A0A291QYP2_9BACT</name>
<dbReference type="OrthoDB" id="1030945at2"/>
<evidence type="ECO:0008006" key="3">
    <source>
        <dbReference type="Google" id="ProtNLM"/>
    </source>
</evidence>
<keyword evidence="2" id="KW-1185">Reference proteome</keyword>
<dbReference type="Pfam" id="PF14085">
    <property type="entry name" value="DUF4265"/>
    <property type="match status" value="1"/>
</dbReference>
<organism evidence="1 2">
    <name type="scientific">Chitinophaga caeni</name>
    <dbReference type="NCBI Taxonomy" id="2029983"/>
    <lineage>
        <taxon>Bacteria</taxon>
        <taxon>Pseudomonadati</taxon>
        <taxon>Bacteroidota</taxon>
        <taxon>Chitinophagia</taxon>
        <taxon>Chitinophagales</taxon>
        <taxon>Chitinophagaceae</taxon>
        <taxon>Chitinophaga</taxon>
    </lineage>
</organism>
<dbReference type="EMBL" id="CP023777">
    <property type="protein sequence ID" value="ATL49047.1"/>
    <property type="molecule type" value="Genomic_DNA"/>
</dbReference>
<accession>A0A291QYP2</accession>